<sequence>MGLRGVVVFAVGILLTTTAASAESPQSLIQRAVNSERAANQNDHSNWMYHEEVKKPKDGVVQWVAATQHGDVHRVCQRNGQRIPDARQRDVVQEFLHDAHAQKKSVEEDAHDAKQIDDFLKLLPVAFIWTQTSSDAVNTTLHFEPDPKFHPPTREAKVFGGMVGDVVVDNQQLRVRSMSGHLTHEITFGGGLLGRLKEGSSFALEQSQTGPSLWQLTSLHVHLVGNALLFKSVSLEEDDERTKFELQSPNVTVEQAGELVMKQVE</sequence>
<name>A0A7W8E4T3_9BACT</name>
<reference evidence="2 3" key="1">
    <citation type="submission" date="2020-08" db="EMBL/GenBank/DDBJ databases">
        <title>Genomic Encyclopedia of Type Strains, Phase IV (KMG-V): Genome sequencing to study the core and pangenomes of soil and plant-associated prokaryotes.</title>
        <authorList>
            <person name="Whitman W."/>
        </authorList>
    </citation>
    <scope>NUCLEOTIDE SEQUENCE [LARGE SCALE GENOMIC DNA]</scope>
    <source>
        <strain evidence="2 3">M8UP14</strain>
    </source>
</reference>
<gene>
    <name evidence="2" type="ORF">HDF16_003675</name>
</gene>
<keyword evidence="3" id="KW-1185">Reference proteome</keyword>
<evidence type="ECO:0000313" key="2">
    <source>
        <dbReference type="EMBL" id="MBB5058952.1"/>
    </source>
</evidence>
<evidence type="ECO:0000313" key="3">
    <source>
        <dbReference type="Proteomes" id="UP000540989"/>
    </source>
</evidence>
<dbReference type="RefSeq" id="WP_246409269.1">
    <property type="nucleotide sequence ID" value="NZ_JACHIP010000005.1"/>
</dbReference>
<dbReference type="EMBL" id="JACHIP010000005">
    <property type="protein sequence ID" value="MBB5058952.1"/>
    <property type="molecule type" value="Genomic_DNA"/>
</dbReference>
<comment type="caution">
    <text evidence="2">The sequence shown here is derived from an EMBL/GenBank/DDBJ whole genome shotgun (WGS) entry which is preliminary data.</text>
</comment>
<evidence type="ECO:0000256" key="1">
    <source>
        <dbReference type="SAM" id="SignalP"/>
    </source>
</evidence>
<accession>A0A7W8E4T3</accession>
<keyword evidence="1" id="KW-0732">Signal</keyword>
<proteinExistence type="predicted"/>
<dbReference type="Proteomes" id="UP000540989">
    <property type="component" value="Unassembled WGS sequence"/>
</dbReference>
<feature type="signal peptide" evidence="1">
    <location>
        <begin position="1"/>
        <end position="22"/>
    </location>
</feature>
<feature type="chain" id="PRO_5031249967" evidence="1">
    <location>
        <begin position="23"/>
        <end position="265"/>
    </location>
</feature>
<dbReference type="AlphaFoldDB" id="A0A7W8E4T3"/>
<organism evidence="2 3">
    <name type="scientific">Granulicella aggregans</name>
    <dbReference type="NCBI Taxonomy" id="474949"/>
    <lineage>
        <taxon>Bacteria</taxon>
        <taxon>Pseudomonadati</taxon>
        <taxon>Acidobacteriota</taxon>
        <taxon>Terriglobia</taxon>
        <taxon>Terriglobales</taxon>
        <taxon>Acidobacteriaceae</taxon>
        <taxon>Granulicella</taxon>
    </lineage>
</organism>
<protein>
    <submittedName>
        <fullName evidence="2">Uncharacterized protein</fullName>
    </submittedName>
</protein>